<keyword evidence="2" id="KW-1185">Reference proteome</keyword>
<proteinExistence type="predicted"/>
<reference evidence="1 2" key="1">
    <citation type="submission" date="2016-02" db="EMBL/GenBank/DDBJ databases">
        <title>Genome sequencing of a beta-galactosidase producing bacteria Rhizobium sp. 59.</title>
        <authorList>
            <person name="Wang D."/>
            <person name="Kot W."/>
            <person name="Qin Y."/>
            <person name="Hansen L."/>
            <person name="Naqvi K."/>
            <person name="Rensing C."/>
        </authorList>
    </citation>
    <scope>NUCLEOTIDE SEQUENCE [LARGE SCALE GENOMIC DNA]</scope>
    <source>
        <strain evidence="1 2">59</strain>
    </source>
</reference>
<protein>
    <submittedName>
        <fullName evidence="1">Uncharacterized protein</fullName>
    </submittedName>
</protein>
<gene>
    <name evidence="1" type="ORF">AX760_22045</name>
</gene>
<comment type="caution">
    <text evidence="1">The sequence shown here is derived from an EMBL/GenBank/DDBJ whole genome shotgun (WGS) entry which is preliminary data.</text>
</comment>
<dbReference type="AlphaFoldDB" id="A0A657LSL5"/>
<accession>A0A657LSL5</accession>
<evidence type="ECO:0000313" key="1">
    <source>
        <dbReference type="EMBL" id="OJF92834.1"/>
    </source>
</evidence>
<sequence length="116" mass="12220">MADAPKLGEPIPLGIVTRDTAVLGDETIHENTTAVGDGTQSVGDQIAALKEEIAALKLRLADAGKSASAAVEAHPLITATIVSLGAWALVAMVYRRSQVSVTGVYPSIRDRIDQWR</sequence>
<organism evidence="1 2">
    <name type="scientific">Pararhizobium antarcticum</name>
    <dbReference type="NCBI Taxonomy" id="1798805"/>
    <lineage>
        <taxon>Bacteria</taxon>
        <taxon>Pseudomonadati</taxon>
        <taxon>Pseudomonadota</taxon>
        <taxon>Alphaproteobacteria</taxon>
        <taxon>Hyphomicrobiales</taxon>
        <taxon>Rhizobiaceae</taxon>
        <taxon>Rhizobium/Agrobacterium group</taxon>
        <taxon>Pararhizobium</taxon>
    </lineage>
</organism>
<evidence type="ECO:0000313" key="2">
    <source>
        <dbReference type="Proteomes" id="UP000182661"/>
    </source>
</evidence>
<dbReference type="Proteomes" id="UP000182661">
    <property type="component" value="Unassembled WGS sequence"/>
</dbReference>
<dbReference type="RefSeq" id="WP_071834741.1">
    <property type="nucleotide sequence ID" value="NZ_LSRP01000111.1"/>
</dbReference>
<dbReference type="OrthoDB" id="8280216at2"/>
<name>A0A657LSL5_9HYPH</name>
<dbReference type="EMBL" id="LSRP01000111">
    <property type="protein sequence ID" value="OJF92834.1"/>
    <property type="molecule type" value="Genomic_DNA"/>
</dbReference>